<dbReference type="AlphaFoldDB" id="A0A1H1YA01"/>
<name>A0A1H1YA01_9PSED</name>
<evidence type="ECO:0008006" key="3">
    <source>
        <dbReference type="Google" id="ProtNLM"/>
    </source>
</evidence>
<dbReference type="EMBL" id="LT629777">
    <property type="protein sequence ID" value="SDT18257.1"/>
    <property type="molecule type" value="Genomic_DNA"/>
</dbReference>
<dbReference type="Proteomes" id="UP000199524">
    <property type="component" value="Chromosome I"/>
</dbReference>
<dbReference type="RefSeq" id="WP_157696397.1">
    <property type="nucleotide sequence ID" value="NZ_LT629777.1"/>
</dbReference>
<gene>
    <name evidence="1" type="ORF">SAMN05216598_4308</name>
</gene>
<reference evidence="2" key="1">
    <citation type="submission" date="2016-10" db="EMBL/GenBank/DDBJ databases">
        <authorList>
            <person name="Varghese N."/>
            <person name="Submissions S."/>
        </authorList>
    </citation>
    <scope>NUCLEOTIDE SEQUENCE [LARGE SCALE GENOMIC DNA]</scope>
    <source>
        <strain evidence="2">ATCC 23835</strain>
    </source>
</reference>
<dbReference type="InterPro" id="IPR024524">
    <property type="entry name" value="DUF3800"/>
</dbReference>
<organism evidence="1 2">
    <name type="scientific">Pseudomonas asplenii</name>
    <dbReference type="NCBI Taxonomy" id="53407"/>
    <lineage>
        <taxon>Bacteria</taxon>
        <taxon>Pseudomonadati</taxon>
        <taxon>Pseudomonadota</taxon>
        <taxon>Gammaproteobacteria</taxon>
        <taxon>Pseudomonadales</taxon>
        <taxon>Pseudomonadaceae</taxon>
        <taxon>Pseudomonas</taxon>
    </lineage>
</organism>
<evidence type="ECO:0000313" key="1">
    <source>
        <dbReference type="EMBL" id="SDT18257.1"/>
    </source>
</evidence>
<protein>
    <recommendedName>
        <fullName evidence="3">DUF3800 domain-containing protein</fullName>
    </recommendedName>
</protein>
<dbReference type="GeneID" id="300209211"/>
<accession>A0A1H1YA01</accession>
<keyword evidence="2" id="KW-1185">Reference proteome</keyword>
<proteinExistence type="predicted"/>
<sequence length="112" mass="12517">MSDQMIQDNTEITYFIDESGNTGDLILGGETLSYGGQPYFGLGCLGIKDLTQFEADISALKLKHRIQSNDLKSTKIYKSKPAFILDLVKLIANDKTPFFIELVEKKFFVATT</sequence>
<dbReference type="Pfam" id="PF12686">
    <property type="entry name" value="DUF3800"/>
    <property type="match status" value="1"/>
</dbReference>
<evidence type="ECO:0000313" key="2">
    <source>
        <dbReference type="Proteomes" id="UP000199524"/>
    </source>
</evidence>